<keyword evidence="6 8" id="KW-0472">Membrane</keyword>
<keyword evidence="3 9" id="KW-0808">Transferase</keyword>
<evidence type="ECO:0000256" key="7">
    <source>
        <dbReference type="PIRSR" id="PIRSR600715-1"/>
    </source>
</evidence>
<dbReference type="EMBL" id="BANB01000085">
    <property type="protein sequence ID" value="GAN76319.1"/>
    <property type="molecule type" value="Genomic_DNA"/>
</dbReference>
<keyword evidence="5 8" id="KW-1133">Transmembrane helix</keyword>
<dbReference type="PANTHER" id="PTHR22926:SF3">
    <property type="entry name" value="UNDECAPRENYL-PHOSPHATE ALPHA-N-ACETYLGLUCOSAMINYL 1-PHOSPHATE TRANSFERASE"/>
    <property type="match status" value="1"/>
</dbReference>
<feature type="transmembrane region" description="Helical" evidence="8">
    <location>
        <begin position="298"/>
        <end position="320"/>
    </location>
</feature>
<dbReference type="GO" id="GO:0009103">
    <property type="term" value="P:lipopolysaccharide biosynthetic process"/>
    <property type="evidence" value="ECO:0007669"/>
    <property type="project" value="TreeGrafter"/>
</dbReference>
<feature type="transmembrane region" description="Helical" evidence="8">
    <location>
        <begin position="111"/>
        <end position="131"/>
    </location>
</feature>
<feature type="transmembrane region" description="Helical" evidence="8">
    <location>
        <begin position="246"/>
        <end position="268"/>
    </location>
</feature>
<comment type="caution">
    <text evidence="9">The sequence shown here is derived from an EMBL/GenBank/DDBJ whole genome shotgun (WGS) entry which is preliminary data.</text>
</comment>
<dbReference type="GO" id="GO:0016780">
    <property type="term" value="F:phosphotransferase activity, for other substituted phosphate groups"/>
    <property type="evidence" value="ECO:0007669"/>
    <property type="project" value="InterPro"/>
</dbReference>
<comment type="cofactor">
    <cofactor evidence="7">
        <name>Mg(2+)</name>
        <dbReference type="ChEBI" id="CHEBI:18420"/>
    </cofactor>
</comment>
<dbReference type="Proteomes" id="UP000032680">
    <property type="component" value="Unassembled WGS sequence"/>
</dbReference>
<feature type="transmembrane region" description="Helical" evidence="8">
    <location>
        <begin position="12"/>
        <end position="32"/>
    </location>
</feature>
<dbReference type="PANTHER" id="PTHR22926">
    <property type="entry name" value="PHOSPHO-N-ACETYLMURAMOYL-PENTAPEPTIDE-TRANSFERASE"/>
    <property type="match status" value="1"/>
</dbReference>
<proteinExistence type="predicted"/>
<evidence type="ECO:0000256" key="4">
    <source>
        <dbReference type="ARBA" id="ARBA00022692"/>
    </source>
</evidence>
<evidence type="ECO:0000256" key="5">
    <source>
        <dbReference type="ARBA" id="ARBA00022989"/>
    </source>
</evidence>
<feature type="binding site" evidence="7">
    <location>
        <position position="222"/>
    </location>
    <ligand>
        <name>Mg(2+)</name>
        <dbReference type="ChEBI" id="CHEBI:18420"/>
    </ligand>
</feature>
<sequence>MQAQALARHLLFAAALAVFSAVIVRAMIAVRVMDMPDTGPGARKAHARPTPKGGGVGIVAAFLTGVLGLYQYAEFARLADPYFRGVIVAAAAIALVAFLDDLRDWPFTVKLAAQVLAALAAVASGLLVRLFTVPGLGAIDVGPVAGAALTLGWILFATNAMNFIDGLNGLAAGVALVAGCFLAGIAADAGGWFVYFASLLLIAGLAGFLPFNFPRARIFMGDVGSQFCGFVLAVLGVAAARFDGMALSFLIVPLLLHAVLFDVAFTLLRRARAGARLTAPHRGHLYQLAQRSGMPAPAIAVLHWGFAAYGGMLCLALLGAPASLRGIVPLACVPPQAIWAVYVLRRAGRAGVRDPG</sequence>
<dbReference type="Pfam" id="PF00953">
    <property type="entry name" value="Glycos_transf_4"/>
    <property type="match status" value="1"/>
</dbReference>
<keyword evidence="7" id="KW-0460">Magnesium</keyword>
<dbReference type="OrthoDB" id="9783652at2"/>
<accession>A0A0D6P607</accession>
<dbReference type="GO" id="GO:0044038">
    <property type="term" value="P:cell wall macromolecule biosynthetic process"/>
    <property type="evidence" value="ECO:0007669"/>
    <property type="project" value="TreeGrafter"/>
</dbReference>
<feature type="transmembrane region" description="Helical" evidence="8">
    <location>
        <begin position="137"/>
        <end position="156"/>
    </location>
</feature>
<dbReference type="RefSeq" id="WP_048860119.1">
    <property type="nucleotide sequence ID" value="NZ_BANB01000085.1"/>
</dbReference>
<keyword evidence="7" id="KW-0479">Metal-binding</keyword>
<keyword evidence="2" id="KW-1003">Cell membrane</keyword>
<feature type="transmembrane region" description="Helical" evidence="8">
    <location>
        <begin position="223"/>
        <end position="240"/>
    </location>
</feature>
<feature type="transmembrane region" description="Helical" evidence="8">
    <location>
        <begin position="53"/>
        <end position="70"/>
    </location>
</feature>
<organism evidence="9 10">
    <name type="scientific">Acidisphaera rubrifaciens HS-AP3</name>
    <dbReference type="NCBI Taxonomy" id="1231350"/>
    <lineage>
        <taxon>Bacteria</taxon>
        <taxon>Pseudomonadati</taxon>
        <taxon>Pseudomonadota</taxon>
        <taxon>Alphaproteobacteria</taxon>
        <taxon>Acetobacterales</taxon>
        <taxon>Acetobacteraceae</taxon>
        <taxon>Acidisphaera</taxon>
    </lineage>
</organism>
<evidence type="ECO:0000256" key="1">
    <source>
        <dbReference type="ARBA" id="ARBA00004651"/>
    </source>
</evidence>
<dbReference type="GO" id="GO:0046872">
    <property type="term" value="F:metal ion binding"/>
    <property type="evidence" value="ECO:0007669"/>
    <property type="project" value="UniProtKB-KW"/>
</dbReference>
<keyword evidence="10" id="KW-1185">Reference proteome</keyword>
<name>A0A0D6P607_9PROT</name>
<dbReference type="AlphaFoldDB" id="A0A0D6P607"/>
<feature type="transmembrane region" description="Helical" evidence="8">
    <location>
        <begin position="326"/>
        <end position="344"/>
    </location>
</feature>
<evidence type="ECO:0000313" key="10">
    <source>
        <dbReference type="Proteomes" id="UP000032680"/>
    </source>
</evidence>
<feature type="transmembrane region" description="Helical" evidence="8">
    <location>
        <begin position="192"/>
        <end position="211"/>
    </location>
</feature>
<keyword evidence="4 8" id="KW-0812">Transmembrane</keyword>
<dbReference type="CDD" id="cd06853">
    <property type="entry name" value="GT_WecA_like"/>
    <property type="match status" value="1"/>
</dbReference>
<evidence type="ECO:0000256" key="3">
    <source>
        <dbReference type="ARBA" id="ARBA00022679"/>
    </source>
</evidence>
<protein>
    <submittedName>
        <fullName evidence="9">Undecaprenyl-phosphate alpha-N-acetylglucosaminephosphotransferase</fullName>
    </submittedName>
</protein>
<evidence type="ECO:0000313" key="9">
    <source>
        <dbReference type="EMBL" id="GAN76319.1"/>
    </source>
</evidence>
<evidence type="ECO:0000256" key="8">
    <source>
        <dbReference type="SAM" id="Phobius"/>
    </source>
</evidence>
<feature type="binding site" evidence="7">
    <location>
        <position position="162"/>
    </location>
    <ligand>
        <name>Mg(2+)</name>
        <dbReference type="ChEBI" id="CHEBI:18420"/>
    </ligand>
</feature>
<dbReference type="InterPro" id="IPR000715">
    <property type="entry name" value="Glycosyl_transferase_4"/>
</dbReference>
<feature type="transmembrane region" description="Helical" evidence="8">
    <location>
        <begin position="82"/>
        <end position="99"/>
    </location>
</feature>
<dbReference type="GO" id="GO:0005886">
    <property type="term" value="C:plasma membrane"/>
    <property type="evidence" value="ECO:0007669"/>
    <property type="project" value="UniProtKB-SubCell"/>
</dbReference>
<dbReference type="GO" id="GO:0071555">
    <property type="term" value="P:cell wall organization"/>
    <property type="evidence" value="ECO:0007669"/>
    <property type="project" value="TreeGrafter"/>
</dbReference>
<evidence type="ECO:0000256" key="6">
    <source>
        <dbReference type="ARBA" id="ARBA00023136"/>
    </source>
</evidence>
<feature type="transmembrane region" description="Helical" evidence="8">
    <location>
        <begin position="168"/>
        <end position="186"/>
    </location>
</feature>
<comment type="subcellular location">
    <subcellularLocation>
        <location evidence="1">Cell membrane</location>
        <topology evidence="1">Multi-pass membrane protein</topology>
    </subcellularLocation>
</comment>
<reference evidence="9 10" key="1">
    <citation type="submission" date="2012-11" db="EMBL/GenBank/DDBJ databases">
        <title>Whole genome sequence of Acidisphaera rubrifaciens HS-AP3.</title>
        <authorList>
            <person name="Azuma Y."/>
            <person name="Higashiura N."/>
            <person name="Hirakawa H."/>
            <person name="Matsushita K."/>
        </authorList>
    </citation>
    <scope>NUCLEOTIDE SEQUENCE [LARGE SCALE GENOMIC DNA]</scope>
    <source>
        <strain evidence="9 10">HS-AP3</strain>
    </source>
</reference>
<gene>
    <name evidence="9" type="ORF">Asru_0085_06</name>
</gene>
<evidence type="ECO:0000256" key="2">
    <source>
        <dbReference type="ARBA" id="ARBA00022475"/>
    </source>
</evidence>